<comment type="caution">
    <text evidence="1">The sequence shown here is derived from an EMBL/GenBank/DDBJ whole genome shotgun (WGS) entry which is preliminary data.</text>
</comment>
<sequence>MIDGLGPRYAFYGPFGVMHLNANGIEDYNRRYGSAIEQILKDFGPIPNFSDHSMNETLAMEMNAQIGVSRITEHLRDRDRKLAELCKIKKRLKAEVQNDKL</sequence>
<name>A0ABD6ETL7_9BILA</name>
<protein>
    <submittedName>
        <fullName evidence="1">Uncharacterized protein</fullName>
    </submittedName>
</protein>
<evidence type="ECO:0000313" key="1">
    <source>
        <dbReference type="EMBL" id="MFH4983315.1"/>
    </source>
</evidence>
<dbReference type="InterPro" id="IPR013328">
    <property type="entry name" value="6PGD_dom2"/>
</dbReference>
<dbReference type="Proteomes" id="UP001608902">
    <property type="component" value="Unassembled WGS sequence"/>
</dbReference>
<dbReference type="Gene3D" id="1.10.1040.10">
    <property type="entry name" value="N-(1-d-carboxylethyl)-l-norvaline Dehydrogenase, domain 2"/>
    <property type="match status" value="1"/>
</dbReference>
<reference evidence="1 2" key="1">
    <citation type="submission" date="2024-08" db="EMBL/GenBank/DDBJ databases">
        <title>Gnathostoma spinigerum genome.</title>
        <authorList>
            <person name="Gonzalez-Bertolin B."/>
            <person name="Monzon S."/>
            <person name="Zaballos A."/>
            <person name="Jimenez P."/>
            <person name="Dekumyoy P."/>
            <person name="Varona S."/>
            <person name="Cuesta I."/>
            <person name="Sumanam S."/>
            <person name="Adisakwattana P."/>
            <person name="Gasser R.B."/>
            <person name="Hernandez-Gonzalez A."/>
            <person name="Young N.D."/>
            <person name="Perteguer M.J."/>
        </authorList>
    </citation>
    <scope>NUCLEOTIDE SEQUENCE [LARGE SCALE GENOMIC DNA]</scope>
    <source>
        <strain evidence="1">AL3</strain>
        <tissue evidence="1">Liver</tissue>
    </source>
</reference>
<accession>A0ABD6ETL7</accession>
<dbReference type="EMBL" id="JBGFUD010011813">
    <property type="protein sequence ID" value="MFH4983315.1"/>
    <property type="molecule type" value="Genomic_DNA"/>
</dbReference>
<evidence type="ECO:0000313" key="2">
    <source>
        <dbReference type="Proteomes" id="UP001608902"/>
    </source>
</evidence>
<organism evidence="1 2">
    <name type="scientific">Gnathostoma spinigerum</name>
    <dbReference type="NCBI Taxonomy" id="75299"/>
    <lineage>
        <taxon>Eukaryota</taxon>
        <taxon>Metazoa</taxon>
        <taxon>Ecdysozoa</taxon>
        <taxon>Nematoda</taxon>
        <taxon>Chromadorea</taxon>
        <taxon>Rhabditida</taxon>
        <taxon>Spirurina</taxon>
        <taxon>Gnathostomatomorpha</taxon>
        <taxon>Gnathostomatoidea</taxon>
        <taxon>Gnathostomatidae</taxon>
        <taxon>Gnathostoma</taxon>
    </lineage>
</organism>
<proteinExistence type="predicted"/>
<dbReference type="AlphaFoldDB" id="A0ABD6ETL7"/>
<keyword evidence="2" id="KW-1185">Reference proteome</keyword>
<gene>
    <name evidence="1" type="ORF">AB6A40_010024</name>
</gene>